<proteinExistence type="predicted"/>
<dbReference type="InterPro" id="IPR011598">
    <property type="entry name" value="bHLH_dom"/>
</dbReference>
<feature type="non-terminal residue" evidence="3">
    <location>
        <position position="146"/>
    </location>
</feature>
<feature type="compositionally biased region" description="Polar residues" evidence="1">
    <location>
        <begin position="26"/>
        <end position="41"/>
    </location>
</feature>
<evidence type="ECO:0000259" key="2">
    <source>
        <dbReference type="PROSITE" id="PS50888"/>
    </source>
</evidence>
<dbReference type="InterPro" id="IPR036638">
    <property type="entry name" value="HLH_DNA-bd_sf"/>
</dbReference>
<reference evidence="3" key="1">
    <citation type="submission" date="2023-10" db="EMBL/GenBank/DDBJ databases">
        <title>Genome assembly of Pristionchus species.</title>
        <authorList>
            <person name="Yoshida K."/>
            <person name="Sommer R.J."/>
        </authorList>
    </citation>
    <scope>NUCLEOTIDE SEQUENCE</scope>
    <source>
        <strain evidence="3">RS5133</strain>
    </source>
</reference>
<feature type="region of interest" description="Disordered" evidence="1">
    <location>
        <begin position="100"/>
        <end position="146"/>
    </location>
</feature>
<evidence type="ECO:0000313" key="4">
    <source>
        <dbReference type="Proteomes" id="UP001432322"/>
    </source>
</evidence>
<dbReference type="AlphaFoldDB" id="A0AAV5V7H0"/>
<feature type="compositionally biased region" description="Basic and acidic residues" evidence="1">
    <location>
        <begin position="102"/>
        <end position="111"/>
    </location>
</feature>
<protein>
    <recommendedName>
        <fullName evidence="2">BHLH domain-containing protein</fullName>
    </recommendedName>
</protein>
<feature type="region of interest" description="Disordered" evidence="1">
    <location>
        <begin position="26"/>
        <end position="47"/>
    </location>
</feature>
<dbReference type="GO" id="GO:0046983">
    <property type="term" value="F:protein dimerization activity"/>
    <property type="evidence" value="ECO:0007669"/>
    <property type="project" value="InterPro"/>
</dbReference>
<comment type="caution">
    <text evidence="3">The sequence shown here is derived from an EMBL/GenBank/DDBJ whole genome shotgun (WGS) entry which is preliminary data.</text>
</comment>
<dbReference type="Proteomes" id="UP001432322">
    <property type="component" value="Unassembled WGS sequence"/>
</dbReference>
<name>A0AAV5V7H0_9BILA</name>
<keyword evidence="4" id="KW-1185">Reference proteome</keyword>
<evidence type="ECO:0000313" key="3">
    <source>
        <dbReference type="EMBL" id="GMT15138.1"/>
    </source>
</evidence>
<dbReference type="SUPFAM" id="SSF47459">
    <property type="entry name" value="HLH, helix-loop-helix DNA-binding domain"/>
    <property type="match status" value="1"/>
</dbReference>
<dbReference type="Pfam" id="PF00010">
    <property type="entry name" value="HLH"/>
    <property type="match status" value="1"/>
</dbReference>
<feature type="domain" description="BHLH" evidence="2">
    <location>
        <begin position="45"/>
        <end position="99"/>
    </location>
</feature>
<evidence type="ECO:0000256" key="1">
    <source>
        <dbReference type="SAM" id="MobiDB-lite"/>
    </source>
</evidence>
<dbReference type="PROSITE" id="PS50888">
    <property type="entry name" value="BHLH"/>
    <property type="match status" value="1"/>
</dbReference>
<feature type="compositionally biased region" description="Low complexity" evidence="1">
    <location>
        <begin position="125"/>
        <end position="137"/>
    </location>
</feature>
<accession>A0AAV5V7H0</accession>
<organism evidence="3 4">
    <name type="scientific">Pristionchus fissidentatus</name>
    <dbReference type="NCBI Taxonomy" id="1538716"/>
    <lineage>
        <taxon>Eukaryota</taxon>
        <taxon>Metazoa</taxon>
        <taxon>Ecdysozoa</taxon>
        <taxon>Nematoda</taxon>
        <taxon>Chromadorea</taxon>
        <taxon>Rhabditida</taxon>
        <taxon>Rhabditina</taxon>
        <taxon>Diplogasteromorpha</taxon>
        <taxon>Diplogasteroidea</taxon>
        <taxon>Neodiplogasteridae</taxon>
        <taxon>Pristionchus</taxon>
    </lineage>
</organism>
<dbReference type="Gene3D" id="4.10.280.10">
    <property type="entry name" value="Helix-loop-helix DNA-binding domain"/>
    <property type="match status" value="1"/>
</dbReference>
<gene>
    <name evidence="3" type="ORF">PFISCL1PPCAC_6435</name>
</gene>
<sequence>SHSFVLSLHWEVDRLSSQFSRTIMSNSSFSHNDTTPQSALSPASEIREERISVERRRRAREAAGFKRLREILQIIKPDVGSKLEKSDILEQTASILQGLWTEKQREKRSEEAPDSTTPRPMTYLSPSTPSSFLSISPAITPPSEEE</sequence>
<dbReference type="EMBL" id="BTSY01000002">
    <property type="protein sequence ID" value="GMT15138.1"/>
    <property type="molecule type" value="Genomic_DNA"/>
</dbReference>
<dbReference type="SMART" id="SM00353">
    <property type="entry name" value="HLH"/>
    <property type="match status" value="1"/>
</dbReference>
<feature type="non-terminal residue" evidence="3">
    <location>
        <position position="1"/>
    </location>
</feature>